<dbReference type="GO" id="GO:0019632">
    <property type="term" value="P:shikimate metabolic process"/>
    <property type="evidence" value="ECO:0007669"/>
    <property type="project" value="TreeGrafter"/>
</dbReference>
<dbReference type="PANTHER" id="PTHR21089">
    <property type="entry name" value="SHIKIMATE DEHYDROGENASE"/>
    <property type="match status" value="1"/>
</dbReference>
<dbReference type="AlphaFoldDB" id="A0A6H0SEB6"/>
<dbReference type="SUPFAM" id="SSF53223">
    <property type="entry name" value="Aminoacid dehydrogenase-like, N-terminal domain"/>
    <property type="match status" value="1"/>
</dbReference>
<evidence type="ECO:0000256" key="2">
    <source>
        <dbReference type="ARBA" id="ARBA00023141"/>
    </source>
</evidence>
<dbReference type="Gene3D" id="3.40.50.10860">
    <property type="entry name" value="Leucine Dehydrogenase, chain A, domain 1"/>
    <property type="match status" value="1"/>
</dbReference>
<keyword evidence="2" id="KW-0057">Aromatic amino acid biosynthesis</keyword>
<dbReference type="InterPro" id="IPR036291">
    <property type="entry name" value="NAD(P)-bd_dom_sf"/>
</dbReference>
<evidence type="ECO:0000259" key="3">
    <source>
        <dbReference type="Pfam" id="PF08501"/>
    </source>
</evidence>
<keyword evidence="2" id="KW-0028">Amino-acid biosynthesis</keyword>
<evidence type="ECO:0000313" key="5">
    <source>
        <dbReference type="EMBL" id="QIV88582.1"/>
    </source>
</evidence>
<evidence type="ECO:0000313" key="6">
    <source>
        <dbReference type="Proteomes" id="UP000502331"/>
    </source>
</evidence>
<dbReference type="GO" id="GO:0004764">
    <property type="term" value="F:shikimate 3-dehydrogenase (NADP+) activity"/>
    <property type="evidence" value="ECO:0007669"/>
    <property type="project" value="InterPro"/>
</dbReference>
<dbReference type="InterPro" id="IPR013708">
    <property type="entry name" value="Shikimate_DH-bd_N"/>
</dbReference>
<dbReference type="GO" id="GO:0005829">
    <property type="term" value="C:cytosol"/>
    <property type="evidence" value="ECO:0007669"/>
    <property type="project" value="TreeGrafter"/>
</dbReference>
<proteinExistence type="predicted"/>
<dbReference type="EMBL" id="CP032549">
    <property type="protein sequence ID" value="QIV85644.1"/>
    <property type="molecule type" value="Genomic_DNA"/>
</dbReference>
<evidence type="ECO:0000313" key="4">
    <source>
        <dbReference type="EMBL" id="QIV85644.1"/>
    </source>
</evidence>
<protein>
    <submittedName>
        <fullName evidence="4">Shikimate dehydrogenase</fullName>
    </submittedName>
</protein>
<dbReference type="SUPFAM" id="SSF51735">
    <property type="entry name" value="NAD(P)-binding Rossmann-fold domains"/>
    <property type="match status" value="1"/>
</dbReference>
<sequence length="300" mass="32404">MVPTEFGCLLNAASPQKVRELMKQAAVLGHPVGHSKSPVLHRTAYELLGAALSYEAIDLQPAQCAEHVARLRQGNWAGCSVTMPLKDAFVPLMDEVSTRVRQLGALNTIVVREDGSLYGENTDIDGLVQALADFSMTSTDRAMILGSGNTSLAALQASALIGVKHVTLVVRSAQRSGRAVELATELGMVPVVHEISAITEELAEQLRQLPLVFSTLPPRAGDDWVPAVGSGTGILLDVAYDPWPSRLASSWQGQVISGLHMLVHQAVEQVRLFASEAWDEQRRVDVTNAMYDSLGLLRHQ</sequence>
<dbReference type="PANTHER" id="PTHR21089:SF1">
    <property type="entry name" value="BIFUNCTIONAL 3-DEHYDROQUINATE DEHYDRATASE_SHIKIMATE DEHYDROGENASE, CHLOROPLASTIC"/>
    <property type="match status" value="1"/>
</dbReference>
<evidence type="ECO:0000256" key="1">
    <source>
        <dbReference type="ARBA" id="ARBA00004871"/>
    </source>
</evidence>
<accession>A0A6H0SEB6</accession>
<dbReference type="InterPro" id="IPR022893">
    <property type="entry name" value="Shikimate_DH_fam"/>
</dbReference>
<reference evidence="4 6" key="1">
    <citation type="submission" date="2018-09" db="EMBL/GenBank/DDBJ databases">
        <title>Glutamicibacter mishrai S5-52T (LMG 29155T = KCTC 39846T).</title>
        <authorList>
            <person name="Das S.K."/>
        </authorList>
    </citation>
    <scope>NUCLEOTIDE SEQUENCE [LARGE SCALE GENOMIC DNA]</scope>
    <source>
        <strain evidence="4 6">S5-52</strain>
    </source>
</reference>
<organism evidence="4 6">
    <name type="scientific">Glutamicibacter mishrai</name>
    <dbReference type="NCBI Taxonomy" id="1775880"/>
    <lineage>
        <taxon>Bacteria</taxon>
        <taxon>Bacillati</taxon>
        <taxon>Actinomycetota</taxon>
        <taxon>Actinomycetes</taxon>
        <taxon>Micrococcales</taxon>
        <taxon>Micrococcaceae</taxon>
        <taxon>Glutamicibacter</taxon>
    </lineage>
</organism>
<dbReference type="GO" id="GO:0009423">
    <property type="term" value="P:chorismate biosynthetic process"/>
    <property type="evidence" value="ECO:0007669"/>
    <property type="project" value="TreeGrafter"/>
</dbReference>
<name>A0A6H0SEB6_9MICC</name>
<keyword evidence="6" id="KW-1185">Reference proteome</keyword>
<dbReference type="InterPro" id="IPR046346">
    <property type="entry name" value="Aminoacid_DH-like_N_sf"/>
</dbReference>
<dbReference type="Pfam" id="PF08501">
    <property type="entry name" value="Shikimate_dh_N"/>
    <property type="match status" value="1"/>
</dbReference>
<dbReference type="EMBL" id="CP032549">
    <property type="protein sequence ID" value="QIV88582.1"/>
    <property type="molecule type" value="Genomic_DNA"/>
</dbReference>
<comment type="pathway">
    <text evidence="1">Metabolic intermediate biosynthesis; chorismate biosynthesis; chorismate from D-erythrose 4-phosphate and phosphoenolpyruvate: step 4/7.</text>
</comment>
<dbReference type="GO" id="GO:0009073">
    <property type="term" value="P:aromatic amino acid family biosynthetic process"/>
    <property type="evidence" value="ECO:0007669"/>
    <property type="project" value="UniProtKB-KW"/>
</dbReference>
<dbReference type="GO" id="GO:0050661">
    <property type="term" value="F:NADP binding"/>
    <property type="evidence" value="ECO:0007669"/>
    <property type="project" value="TreeGrafter"/>
</dbReference>
<dbReference type="Gene3D" id="3.40.50.720">
    <property type="entry name" value="NAD(P)-binding Rossmann-like Domain"/>
    <property type="match status" value="1"/>
</dbReference>
<gene>
    <name evidence="4" type="ORF">D3791_00020</name>
    <name evidence="5" type="ORF">D3791_16585</name>
</gene>
<feature type="domain" description="Shikimate dehydrogenase substrate binding N-terminal" evidence="3">
    <location>
        <begin position="27"/>
        <end position="109"/>
    </location>
</feature>
<dbReference type="Proteomes" id="UP000502331">
    <property type="component" value="Chromosome"/>
</dbReference>